<protein>
    <submittedName>
        <fullName evidence="2">Uncharacterized protein</fullName>
    </submittedName>
</protein>
<accession>A0A2I2G9B1</accession>
<proteinExistence type="predicted"/>
<evidence type="ECO:0000313" key="3">
    <source>
        <dbReference type="Proteomes" id="UP000234275"/>
    </source>
</evidence>
<feature type="region of interest" description="Disordered" evidence="1">
    <location>
        <begin position="49"/>
        <end position="84"/>
    </location>
</feature>
<organism evidence="2 3">
    <name type="scientific">Aspergillus steynii IBT 23096</name>
    <dbReference type="NCBI Taxonomy" id="1392250"/>
    <lineage>
        <taxon>Eukaryota</taxon>
        <taxon>Fungi</taxon>
        <taxon>Dikarya</taxon>
        <taxon>Ascomycota</taxon>
        <taxon>Pezizomycotina</taxon>
        <taxon>Eurotiomycetes</taxon>
        <taxon>Eurotiomycetidae</taxon>
        <taxon>Eurotiales</taxon>
        <taxon>Aspergillaceae</taxon>
        <taxon>Aspergillus</taxon>
        <taxon>Aspergillus subgen. Circumdati</taxon>
    </lineage>
</organism>
<evidence type="ECO:0000256" key="1">
    <source>
        <dbReference type="SAM" id="MobiDB-lite"/>
    </source>
</evidence>
<dbReference type="GeneID" id="36550384"/>
<comment type="caution">
    <text evidence="2">The sequence shown here is derived from an EMBL/GenBank/DDBJ whole genome shotgun (WGS) entry which is preliminary data.</text>
</comment>
<name>A0A2I2G9B1_9EURO</name>
<keyword evidence="3" id="KW-1185">Reference proteome</keyword>
<evidence type="ECO:0000313" key="2">
    <source>
        <dbReference type="EMBL" id="PLB49467.1"/>
    </source>
</evidence>
<sequence>MTVTQISHQCRSSPRESENFRELQGGLCLICHGIGTTLHGIPDVPWQWSKRAPSPDQRTGIDGEGTVRRFPRTSPIVPQSPERDAVAYADAPGAARTRSYGFDSHGASTGREEHGLCIGGVCRRPVDTPVRSGVVVNRADDTLLEGRGRRN</sequence>
<dbReference type="AlphaFoldDB" id="A0A2I2G9B1"/>
<dbReference type="EMBL" id="MSFO01000004">
    <property type="protein sequence ID" value="PLB49467.1"/>
    <property type="molecule type" value="Genomic_DNA"/>
</dbReference>
<reference evidence="2 3" key="1">
    <citation type="submission" date="2016-12" db="EMBL/GenBank/DDBJ databases">
        <title>The genomes of Aspergillus section Nigri reveals drivers in fungal speciation.</title>
        <authorList>
            <consortium name="DOE Joint Genome Institute"/>
            <person name="Vesth T.C."/>
            <person name="Nybo J."/>
            <person name="Theobald S."/>
            <person name="Brandl J."/>
            <person name="Frisvad J.C."/>
            <person name="Nielsen K.F."/>
            <person name="Lyhne E.K."/>
            <person name="Kogle M.E."/>
            <person name="Kuo A."/>
            <person name="Riley R."/>
            <person name="Clum A."/>
            <person name="Nolan M."/>
            <person name="Lipzen A."/>
            <person name="Salamov A."/>
            <person name="Henrissat B."/>
            <person name="Wiebenga A."/>
            <person name="De Vries R.P."/>
            <person name="Grigoriev I.V."/>
            <person name="Mortensen U.H."/>
            <person name="Andersen M.R."/>
            <person name="Baker S.E."/>
        </authorList>
    </citation>
    <scope>NUCLEOTIDE SEQUENCE [LARGE SCALE GENOMIC DNA]</scope>
    <source>
        <strain evidence="2 3">IBT 23096</strain>
    </source>
</reference>
<gene>
    <name evidence="2" type="ORF">P170DRAFT_184705</name>
</gene>
<dbReference type="Proteomes" id="UP000234275">
    <property type="component" value="Unassembled WGS sequence"/>
</dbReference>
<dbReference type="RefSeq" id="XP_024704769.1">
    <property type="nucleotide sequence ID" value="XM_024842686.1"/>
</dbReference>
<dbReference type="VEuPathDB" id="FungiDB:P170DRAFT_184705"/>